<organism evidence="2 3">
    <name type="scientific">Tuber borchii</name>
    <name type="common">White truffle</name>
    <dbReference type="NCBI Taxonomy" id="42251"/>
    <lineage>
        <taxon>Eukaryota</taxon>
        <taxon>Fungi</taxon>
        <taxon>Dikarya</taxon>
        <taxon>Ascomycota</taxon>
        <taxon>Pezizomycotina</taxon>
        <taxon>Pezizomycetes</taxon>
        <taxon>Pezizales</taxon>
        <taxon>Tuberaceae</taxon>
        <taxon>Tuber</taxon>
    </lineage>
</organism>
<sequence>MSANLIPKITNTAQEMALKALSELVDLLCPTHSHELSITHPISSDTLEGYSVMVECGEDDIVWAVQMWANHSFRRIRRSQRISIHSPVPGKAPKIFLRTLKVWEGLVCDDIVKLHRLGELKKDWWEYPVILSQEHKDAIDYYNEGPTNDDPENEIRAIEAGYKASEMSDPTYYPPGHRGSFGSPSAQELDNENEDGQEESLGGKGAE</sequence>
<evidence type="ECO:0000313" key="3">
    <source>
        <dbReference type="Proteomes" id="UP000244722"/>
    </source>
</evidence>
<dbReference type="OrthoDB" id="5468867at2759"/>
<dbReference type="Proteomes" id="UP000244722">
    <property type="component" value="Unassembled WGS sequence"/>
</dbReference>
<feature type="compositionally biased region" description="Acidic residues" evidence="1">
    <location>
        <begin position="189"/>
        <end position="198"/>
    </location>
</feature>
<proteinExistence type="predicted"/>
<comment type="caution">
    <text evidence="2">The sequence shown here is derived from an EMBL/GenBank/DDBJ whole genome shotgun (WGS) entry which is preliminary data.</text>
</comment>
<keyword evidence="3" id="KW-1185">Reference proteome</keyword>
<gene>
    <name evidence="2" type="ORF">B9Z19DRAFT_1123234</name>
</gene>
<name>A0A2T6ZYR9_TUBBO</name>
<dbReference type="EMBL" id="NESQ01000060">
    <property type="protein sequence ID" value="PUU80649.1"/>
    <property type="molecule type" value="Genomic_DNA"/>
</dbReference>
<dbReference type="AlphaFoldDB" id="A0A2T6ZYR9"/>
<reference evidence="2 3" key="1">
    <citation type="submission" date="2017-04" db="EMBL/GenBank/DDBJ databases">
        <title>Draft genome sequence of Tuber borchii Vittad., a whitish edible truffle.</title>
        <authorList>
            <consortium name="DOE Joint Genome Institute"/>
            <person name="Murat C."/>
            <person name="Kuo A."/>
            <person name="Barry K.W."/>
            <person name="Clum A."/>
            <person name="Dockter R.B."/>
            <person name="Fauchery L."/>
            <person name="Iotti M."/>
            <person name="Kohler A."/>
            <person name="Labutti K."/>
            <person name="Lindquist E.A."/>
            <person name="Lipzen A."/>
            <person name="Ohm R.A."/>
            <person name="Wang M."/>
            <person name="Grigoriev I.V."/>
            <person name="Zambonelli A."/>
            <person name="Martin F.M."/>
        </authorList>
    </citation>
    <scope>NUCLEOTIDE SEQUENCE [LARGE SCALE GENOMIC DNA]</scope>
    <source>
        <strain evidence="2 3">Tbo3840</strain>
    </source>
</reference>
<evidence type="ECO:0000256" key="1">
    <source>
        <dbReference type="SAM" id="MobiDB-lite"/>
    </source>
</evidence>
<evidence type="ECO:0000313" key="2">
    <source>
        <dbReference type="EMBL" id="PUU80649.1"/>
    </source>
</evidence>
<accession>A0A2T6ZYR9</accession>
<protein>
    <submittedName>
        <fullName evidence="2">Uncharacterized protein</fullName>
    </submittedName>
</protein>
<feature type="region of interest" description="Disordered" evidence="1">
    <location>
        <begin position="166"/>
        <end position="207"/>
    </location>
</feature>